<comment type="caution">
    <text evidence="1">The sequence shown here is derived from an EMBL/GenBank/DDBJ whole genome shotgun (WGS) entry which is preliminary data.</text>
</comment>
<dbReference type="RefSeq" id="WP_065410400.1">
    <property type="nucleotide sequence ID" value="NZ_MAYT01000012.1"/>
</dbReference>
<dbReference type="GO" id="GO:0003677">
    <property type="term" value="F:DNA binding"/>
    <property type="evidence" value="ECO:0007669"/>
    <property type="project" value="InterPro"/>
</dbReference>
<protein>
    <submittedName>
        <fullName evidence="1">Cytoplasmic protein</fullName>
    </submittedName>
</protein>
<dbReference type="Pfam" id="PF02583">
    <property type="entry name" value="Trns_repr_metal"/>
    <property type="match status" value="1"/>
</dbReference>
<keyword evidence="2" id="KW-1185">Reference proteome</keyword>
<accession>A0A1B9AYP2</accession>
<dbReference type="GO" id="GO:0045892">
    <property type="term" value="P:negative regulation of DNA-templated transcription"/>
    <property type="evidence" value="ECO:0007669"/>
    <property type="project" value="UniProtKB-ARBA"/>
</dbReference>
<dbReference type="InterPro" id="IPR003735">
    <property type="entry name" value="Metal_Tscrpt_repr"/>
</dbReference>
<reference evidence="2" key="1">
    <citation type="submission" date="2016-05" db="EMBL/GenBank/DDBJ databases">
        <authorList>
            <person name="Liu B."/>
            <person name="Wang J."/>
            <person name="Zhu Y."/>
            <person name="Liu G."/>
            <person name="Chen Q."/>
            <person name="Chen Z."/>
            <person name="Lan J."/>
            <person name="Che J."/>
            <person name="Ge C."/>
            <person name="Shi H."/>
            <person name="Pan Z."/>
            <person name="Liu X."/>
        </authorList>
    </citation>
    <scope>NUCLEOTIDE SEQUENCE [LARGE SCALE GENOMIC DNA]</scope>
    <source>
        <strain evidence="2">FJAT-27215</strain>
    </source>
</reference>
<dbReference type="EMBL" id="MAYT01000012">
    <property type="protein sequence ID" value="OCA89085.1"/>
    <property type="molecule type" value="Genomic_DNA"/>
</dbReference>
<dbReference type="CDD" id="cd10155">
    <property type="entry name" value="BsYrkD-like_DUF156"/>
    <property type="match status" value="1"/>
</dbReference>
<dbReference type="Proteomes" id="UP000092578">
    <property type="component" value="Unassembled WGS sequence"/>
</dbReference>
<dbReference type="GO" id="GO:0046872">
    <property type="term" value="F:metal ion binding"/>
    <property type="evidence" value="ECO:0007669"/>
    <property type="project" value="InterPro"/>
</dbReference>
<evidence type="ECO:0000313" key="1">
    <source>
        <dbReference type="EMBL" id="OCA89085.1"/>
    </source>
</evidence>
<dbReference type="PANTHER" id="PTHR33677">
    <property type="entry name" value="TRANSCRIPTIONAL REPRESSOR FRMR-RELATED"/>
    <property type="match status" value="1"/>
</dbReference>
<organism evidence="1 2">
    <name type="scientific">Pseudobacillus wudalianchiensis</name>
    <dbReference type="NCBI Taxonomy" id="1743143"/>
    <lineage>
        <taxon>Bacteria</taxon>
        <taxon>Bacillati</taxon>
        <taxon>Bacillota</taxon>
        <taxon>Bacilli</taxon>
        <taxon>Bacillales</taxon>
        <taxon>Bacillaceae</taxon>
        <taxon>Pseudobacillus</taxon>
    </lineage>
</organism>
<proteinExistence type="predicted"/>
<dbReference type="InterPro" id="IPR038390">
    <property type="entry name" value="Metal_Tscrpt_repr_sf"/>
</dbReference>
<sequence length="86" mass="9454">MEYGKDLQNRLKRIEGQVRGVMRMMEEGADCAAVAMQLSAVQSAVGRTMGLIVSQNLERCVRANMEQGEPTDALAKEAVDLLVKSR</sequence>
<dbReference type="Gene3D" id="1.20.58.1000">
    <property type="entry name" value="Metal-sensitive repressor, helix protomer"/>
    <property type="match status" value="1"/>
</dbReference>
<dbReference type="AlphaFoldDB" id="A0A1B9AYP2"/>
<gene>
    <name evidence="1" type="ORF">A8F95_06700</name>
</gene>
<name>A0A1B9AYP2_9BACI</name>
<dbReference type="PANTHER" id="PTHR33677:SF5">
    <property type="entry name" value="TRANSCRIPTIONAL REPRESSOR FRMR"/>
    <property type="match status" value="1"/>
</dbReference>
<evidence type="ECO:0000313" key="2">
    <source>
        <dbReference type="Proteomes" id="UP000092578"/>
    </source>
</evidence>